<dbReference type="SMART" id="SM00382">
    <property type="entry name" value="AAA"/>
    <property type="match status" value="1"/>
</dbReference>
<keyword evidence="5 9" id="KW-0067">ATP-binding</keyword>
<dbReference type="NCBIfam" id="TIGR00635">
    <property type="entry name" value="ruvB"/>
    <property type="match status" value="1"/>
</dbReference>
<comment type="subunit">
    <text evidence="9">Homohexamer. Forms an RuvA(8)-RuvB(12)-Holliday junction (HJ) complex. HJ DNA is sandwiched between 2 RuvA tetramers; dsDNA enters through RuvA and exits via RuvB. An RuvB hexamer assembles on each DNA strand where it exits the tetramer. Each RuvB hexamer is contacted by two RuvA subunits (via domain III) on 2 adjacent RuvB subunits; this complex drives branch migration. In the full resolvosome a probable DNA-RuvA(4)-RuvB(12)-RuvC(2) complex forms which resolves the HJ.</text>
</comment>
<comment type="caution">
    <text evidence="9">Lacks conserved residue(s) required for the propagation of feature annotation.</text>
</comment>
<dbReference type="Pfam" id="PF05496">
    <property type="entry name" value="RuvB_N"/>
    <property type="match status" value="1"/>
</dbReference>
<dbReference type="InterPro" id="IPR027417">
    <property type="entry name" value="P-loop_NTPase"/>
</dbReference>
<evidence type="ECO:0000256" key="9">
    <source>
        <dbReference type="HAMAP-Rule" id="MF_00016"/>
    </source>
</evidence>
<dbReference type="PANTHER" id="PTHR42848">
    <property type="match status" value="1"/>
</dbReference>
<feature type="binding site" evidence="9">
    <location>
        <position position="316"/>
    </location>
    <ligand>
        <name>DNA</name>
        <dbReference type="ChEBI" id="CHEBI:16991"/>
    </ligand>
</feature>
<sequence>MEERMISSHFSTEDEPMEFSLRPRYLDDYIGQTRVKENLKVFIEAAKMRRDPLDHVLLYGPPGLGKTTLSHIIANEMGVQVRITSGPAIERPGDLAAILTNLQQGDLLFIDEIHRLNRSVEEVLYPAMEDFALDIVIGKGPSARSVRLDLPPFTLVGATTRAGSLSSPLRDRFGVVSRLEYYSTEELSLIVMRAADLLGVSIQEEGAEEIACRSRGTPRVSNRLLKRVRDFVQVQGDGVITGEAARDALDRIQVDRLGLDEVDHKLLKTIITHFRGGPVGLETIAATIGEEAHTVEDVYEPYLMQIGFLQRTPRGRMLTPRCYQHFGVESPT</sequence>
<feature type="binding site" evidence="9">
    <location>
        <position position="68"/>
    </location>
    <ligand>
        <name>ATP</name>
        <dbReference type="ChEBI" id="CHEBI:30616"/>
    </ligand>
</feature>
<feature type="binding site" evidence="9">
    <location>
        <position position="311"/>
    </location>
    <ligand>
        <name>DNA</name>
        <dbReference type="ChEBI" id="CHEBI:16991"/>
    </ligand>
</feature>
<keyword evidence="4 9" id="KW-0378">Hydrolase</keyword>
<keyword evidence="7 9" id="KW-0233">DNA recombination</keyword>
<evidence type="ECO:0000313" key="12">
    <source>
        <dbReference type="Proteomes" id="UP000617979"/>
    </source>
</evidence>
<evidence type="ECO:0000313" key="11">
    <source>
        <dbReference type="EMBL" id="GGA40372.1"/>
    </source>
</evidence>
<feature type="domain" description="AAA+ ATPase" evidence="10">
    <location>
        <begin position="52"/>
        <end position="183"/>
    </location>
</feature>
<dbReference type="EC" id="3.6.4.-" evidence="9"/>
<dbReference type="InterPro" id="IPR008823">
    <property type="entry name" value="RuvB_wg_C"/>
</dbReference>
<feature type="binding site" evidence="9">
    <location>
        <position position="182"/>
    </location>
    <ligand>
        <name>ATP</name>
        <dbReference type="ChEBI" id="CHEBI:30616"/>
    </ligand>
</feature>
<feature type="binding site" evidence="9">
    <location>
        <position position="63"/>
    </location>
    <ligand>
        <name>ATP</name>
        <dbReference type="ChEBI" id="CHEBI:30616"/>
    </ligand>
</feature>
<dbReference type="Gene3D" id="1.10.8.60">
    <property type="match status" value="1"/>
</dbReference>
<feature type="binding site" evidence="9">
    <location>
        <position position="21"/>
    </location>
    <ligand>
        <name>ATP</name>
        <dbReference type="ChEBI" id="CHEBI:30616"/>
    </ligand>
</feature>
<dbReference type="PANTHER" id="PTHR42848:SF1">
    <property type="entry name" value="HOLLIDAY JUNCTION BRANCH MIGRATION COMPLEX SUBUNIT RUVB"/>
    <property type="match status" value="1"/>
</dbReference>
<keyword evidence="1 9" id="KW-0963">Cytoplasm</keyword>
<evidence type="ECO:0000256" key="8">
    <source>
        <dbReference type="ARBA" id="ARBA00023204"/>
    </source>
</evidence>
<feature type="binding site" evidence="9">
    <location>
        <position position="67"/>
    </location>
    <ligand>
        <name>ATP</name>
        <dbReference type="ChEBI" id="CHEBI:30616"/>
    </ligand>
</feature>
<keyword evidence="6 9" id="KW-0238">DNA-binding</keyword>
<comment type="catalytic activity">
    <reaction evidence="9">
        <text>ATP + H2O = ADP + phosphate + H(+)</text>
        <dbReference type="Rhea" id="RHEA:13065"/>
        <dbReference type="ChEBI" id="CHEBI:15377"/>
        <dbReference type="ChEBI" id="CHEBI:15378"/>
        <dbReference type="ChEBI" id="CHEBI:30616"/>
        <dbReference type="ChEBI" id="CHEBI:43474"/>
        <dbReference type="ChEBI" id="CHEBI:456216"/>
    </reaction>
</comment>
<comment type="function">
    <text evidence="9">The RuvA-RuvB-RuvC complex processes Holliday junction (HJ) DNA during genetic recombination and DNA repair, while the RuvA-RuvB complex plays an important role in the rescue of blocked DNA replication forks via replication fork reversal (RFR). RuvA specifically binds to HJ cruciform DNA, conferring on it an open structure. The RuvB hexamer acts as an ATP-dependent pump, pulling dsDNA into and through the RuvAB complex. RuvB forms 2 homohexamers on either side of HJ DNA bound by 1 or 2 RuvA tetramers; 4 subunits per hexamer contact DNA at a time. Coordinated motions by a converter formed by DNA-disengaged RuvB subunits stimulates ATP hydrolysis and nucleotide exchange. Immobilization of the converter enables RuvB to convert the ATP-contained energy into a lever motion, pulling 2 nucleotides of DNA out of the RuvA tetramer per ATP hydrolyzed, thus driving DNA branch migration. The RuvB motors rotate together with the DNA substrate, which together with the progressing nucleotide cycle form the mechanistic basis for DNA recombination by continuous HJ branch migration. Branch migration allows RuvC to scan DNA until it finds its consensus sequence, where it cleaves and resolves cruciform DNA.</text>
</comment>
<evidence type="ECO:0000256" key="5">
    <source>
        <dbReference type="ARBA" id="ARBA00022840"/>
    </source>
</evidence>
<keyword evidence="11" id="KW-0347">Helicase</keyword>
<dbReference type="InterPro" id="IPR036388">
    <property type="entry name" value="WH-like_DNA-bd_sf"/>
</dbReference>
<dbReference type="GO" id="GO:0004386">
    <property type="term" value="F:helicase activity"/>
    <property type="evidence" value="ECO:0007669"/>
    <property type="project" value="UniProtKB-KW"/>
</dbReference>
<keyword evidence="12" id="KW-1185">Reference proteome</keyword>
<dbReference type="InterPro" id="IPR008824">
    <property type="entry name" value="RuvB-like_N"/>
</dbReference>
<gene>
    <name evidence="9 11" type="primary">ruvB</name>
    <name evidence="11" type="ORF">GCM10007416_11680</name>
</gene>
<keyword evidence="8 9" id="KW-0234">DNA repair</keyword>
<dbReference type="Pfam" id="PF05491">
    <property type="entry name" value="WHD_RuvB"/>
    <property type="match status" value="1"/>
</dbReference>
<dbReference type="SUPFAM" id="SSF46785">
    <property type="entry name" value="Winged helix' DNA-binding domain"/>
    <property type="match status" value="1"/>
</dbReference>
<feature type="region of interest" description="Large ATPase domain (RuvB-L)" evidence="9">
    <location>
        <begin position="2"/>
        <end position="182"/>
    </location>
</feature>
<feature type="region of interest" description="Small ATPAse domain (RuvB-S)" evidence="9">
    <location>
        <begin position="183"/>
        <end position="253"/>
    </location>
</feature>
<feature type="binding site" evidence="9">
    <location>
        <position position="172"/>
    </location>
    <ligand>
        <name>ATP</name>
        <dbReference type="ChEBI" id="CHEBI:30616"/>
    </ligand>
</feature>
<dbReference type="Proteomes" id="UP000617979">
    <property type="component" value="Unassembled WGS sequence"/>
</dbReference>
<dbReference type="NCBIfam" id="NF000868">
    <property type="entry name" value="PRK00080.1"/>
    <property type="match status" value="1"/>
</dbReference>
<organism evidence="11 12">
    <name type="scientific">Kroppenstedtia guangzhouensis</name>
    <dbReference type="NCBI Taxonomy" id="1274356"/>
    <lineage>
        <taxon>Bacteria</taxon>
        <taxon>Bacillati</taxon>
        <taxon>Bacillota</taxon>
        <taxon>Bacilli</taxon>
        <taxon>Bacillales</taxon>
        <taxon>Thermoactinomycetaceae</taxon>
        <taxon>Kroppenstedtia</taxon>
    </lineage>
</organism>
<keyword evidence="2 9" id="KW-0547">Nucleotide-binding</keyword>
<dbReference type="RefSeq" id="WP_188430827.1">
    <property type="nucleotide sequence ID" value="NZ_BMEX01000003.1"/>
</dbReference>
<dbReference type="InterPro" id="IPR036390">
    <property type="entry name" value="WH_DNA-bd_sf"/>
</dbReference>
<keyword evidence="3 9" id="KW-0227">DNA damage</keyword>
<accession>A0ABQ1GBE5</accession>
<comment type="domain">
    <text evidence="9">Has 3 domains, the large (RuvB-L) and small ATPase (RuvB-S) domains and the C-terminal head (RuvB-H) domain. The head domain binds DNA, while the ATPase domains jointly bind ATP, ADP or are empty depending on the state of the subunit in the translocation cycle. During a single DNA translocation step the structure of each domain remains the same, but their relative positions change.</text>
</comment>
<feature type="binding site" evidence="9">
    <location>
        <begin position="129"/>
        <end position="131"/>
    </location>
    <ligand>
        <name>ATP</name>
        <dbReference type="ChEBI" id="CHEBI:30616"/>
    </ligand>
</feature>
<dbReference type="EMBL" id="BMEX01000003">
    <property type="protein sequence ID" value="GGA40372.1"/>
    <property type="molecule type" value="Genomic_DNA"/>
</dbReference>
<dbReference type="InterPro" id="IPR004605">
    <property type="entry name" value="DNA_helicase_Holl-junc_RuvB"/>
</dbReference>
<proteinExistence type="inferred from homology"/>
<evidence type="ECO:0000256" key="1">
    <source>
        <dbReference type="ARBA" id="ARBA00022490"/>
    </source>
</evidence>
<dbReference type="HAMAP" id="MF_00016">
    <property type="entry name" value="DNA_HJ_migration_RuvB"/>
    <property type="match status" value="1"/>
</dbReference>
<evidence type="ECO:0000256" key="4">
    <source>
        <dbReference type="ARBA" id="ARBA00022801"/>
    </source>
</evidence>
<feature type="binding site" evidence="9">
    <location>
        <position position="66"/>
    </location>
    <ligand>
        <name>ATP</name>
        <dbReference type="ChEBI" id="CHEBI:30616"/>
    </ligand>
</feature>
<dbReference type="Gene3D" id="1.10.10.10">
    <property type="entry name" value="Winged helix-like DNA-binding domain superfamily/Winged helix DNA-binding domain"/>
    <property type="match status" value="1"/>
</dbReference>
<evidence type="ECO:0000256" key="6">
    <source>
        <dbReference type="ARBA" id="ARBA00023125"/>
    </source>
</evidence>
<feature type="binding site" evidence="9">
    <location>
        <position position="219"/>
    </location>
    <ligand>
        <name>ATP</name>
        <dbReference type="ChEBI" id="CHEBI:30616"/>
    </ligand>
</feature>
<feature type="region of interest" description="Head domain (RuvB-H)" evidence="9">
    <location>
        <begin position="256"/>
        <end position="332"/>
    </location>
</feature>
<dbReference type="SUPFAM" id="SSF52540">
    <property type="entry name" value="P-loop containing nucleoside triphosphate hydrolases"/>
    <property type="match status" value="1"/>
</dbReference>
<dbReference type="InterPro" id="IPR003593">
    <property type="entry name" value="AAA+_ATPase"/>
</dbReference>
<evidence type="ECO:0000256" key="2">
    <source>
        <dbReference type="ARBA" id="ARBA00022741"/>
    </source>
</evidence>
<evidence type="ECO:0000256" key="7">
    <source>
        <dbReference type="ARBA" id="ARBA00023172"/>
    </source>
</evidence>
<feature type="binding site" evidence="9">
    <location>
        <position position="67"/>
    </location>
    <ligand>
        <name>Mg(2+)</name>
        <dbReference type="ChEBI" id="CHEBI:18420"/>
    </ligand>
</feature>
<dbReference type="Gene3D" id="3.40.50.300">
    <property type="entry name" value="P-loop containing nucleotide triphosphate hydrolases"/>
    <property type="match status" value="1"/>
</dbReference>
<comment type="caution">
    <text evidence="11">The sequence shown here is derived from an EMBL/GenBank/DDBJ whole genome shotgun (WGS) entry which is preliminary data.</text>
</comment>
<dbReference type="CDD" id="cd00009">
    <property type="entry name" value="AAA"/>
    <property type="match status" value="1"/>
</dbReference>
<reference evidence="12" key="1">
    <citation type="journal article" date="2019" name="Int. J. Syst. Evol. Microbiol.">
        <title>The Global Catalogue of Microorganisms (GCM) 10K type strain sequencing project: providing services to taxonomists for standard genome sequencing and annotation.</title>
        <authorList>
            <consortium name="The Broad Institute Genomics Platform"/>
            <consortium name="The Broad Institute Genome Sequencing Center for Infectious Disease"/>
            <person name="Wu L."/>
            <person name="Ma J."/>
        </authorList>
    </citation>
    <scope>NUCLEOTIDE SEQUENCE [LARGE SCALE GENOMIC DNA]</scope>
    <source>
        <strain evidence="12">CGMCC 1.12404</strain>
    </source>
</reference>
<dbReference type="InterPro" id="IPR041445">
    <property type="entry name" value="AAA_lid_4"/>
</dbReference>
<dbReference type="Pfam" id="PF17864">
    <property type="entry name" value="AAA_lid_4"/>
    <property type="match status" value="1"/>
</dbReference>
<name>A0ABQ1GBE5_9BACL</name>
<comment type="similarity">
    <text evidence="9">Belongs to the RuvB family.</text>
</comment>
<comment type="subcellular location">
    <subcellularLocation>
        <location evidence="9">Cytoplasm</location>
    </subcellularLocation>
</comment>
<feature type="binding site" evidence="9">
    <location>
        <position position="22"/>
    </location>
    <ligand>
        <name>ATP</name>
        <dbReference type="ChEBI" id="CHEBI:30616"/>
    </ligand>
</feature>
<protein>
    <recommendedName>
        <fullName evidence="9">Holliday junction branch migration complex subunit RuvB</fullName>
        <ecNumber evidence="9">3.6.4.-</ecNumber>
    </recommendedName>
</protein>
<evidence type="ECO:0000259" key="10">
    <source>
        <dbReference type="SMART" id="SM00382"/>
    </source>
</evidence>
<evidence type="ECO:0000256" key="3">
    <source>
        <dbReference type="ARBA" id="ARBA00022763"/>
    </source>
</evidence>